<dbReference type="SUPFAM" id="SSF53790">
    <property type="entry name" value="Tetrapyrrole methylase"/>
    <property type="match status" value="1"/>
</dbReference>
<dbReference type="EMBL" id="VWPK01000009">
    <property type="protein sequence ID" value="KAA5612867.1"/>
    <property type="molecule type" value="Genomic_DNA"/>
</dbReference>
<dbReference type="InterPro" id="IPR014777">
    <property type="entry name" value="4pyrrole_Mease_sub1"/>
</dbReference>
<dbReference type="Gene3D" id="3.30.950.10">
    <property type="entry name" value="Methyltransferase, Cobalt-precorrin-4 Transmethylase, Domain 2"/>
    <property type="match status" value="1"/>
</dbReference>
<evidence type="ECO:0000259" key="7">
    <source>
        <dbReference type="Pfam" id="PF00590"/>
    </source>
</evidence>
<feature type="domain" description="Tetrapyrrole methylase" evidence="7">
    <location>
        <begin position="3"/>
        <end position="225"/>
    </location>
</feature>
<keyword evidence="4 6" id="KW-0808">Transferase</keyword>
<comment type="caution">
    <text evidence="8">The sequence shown here is derived from an EMBL/GenBank/DDBJ whole genome shotgun (WGS) entry which is preliminary data.</text>
</comment>
<dbReference type="CDD" id="cd11643">
    <property type="entry name" value="Precorrin-6A-synthase"/>
    <property type="match status" value="1"/>
</dbReference>
<dbReference type="Gene3D" id="3.40.1010.10">
    <property type="entry name" value="Cobalt-precorrin-4 Transmethylase, Domain 1"/>
    <property type="match status" value="1"/>
</dbReference>
<keyword evidence="5 6" id="KW-0949">S-adenosyl-L-methionine</keyword>
<dbReference type="AlphaFoldDB" id="A0A5M6IYG7"/>
<dbReference type="GO" id="GO:0009236">
    <property type="term" value="P:cobalamin biosynthetic process"/>
    <property type="evidence" value="ECO:0007669"/>
    <property type="project" value="UniProtKB-KW"/>
</dbReference>
<dbReference type="GO" id="GO:0043819">
    <property type="term" value="F:precorrin-6A synthase (deacetylating) activity"/>
    <property type="evidence" value="ECO:0007669"/>
    <property type="project" value="UniProtKB-EC"/>
</dbReference>
<evidence type="ECO:0000256" key="3">
    <source>
        <dbReference type="ARBA" id="ARBA00022603"/>
    </source>
</evidence>
<dbReference type="NCBIfam" id="TIGR02434">
    <property type="entry name" value="CobF"/>
    <property type="match status" value="1"/>
</dbReference>
<evidence type="ECO:0000313" key="8">
    <source>
        <dbReference type="EMBL" id="KAA5612867.1"/>
    </source>
</evidence>
<proteinExistence type="predicted"/>
<dbReference type="Proteomes" id="UP000325255">
    <property type="component" value="Unassembled WGS sequence"/>
</dbReference>
<dbReference type="PANTHER" id="PTHR43467">
    <property type="entry name" value="COBALT-PRECORRIN-2 C(20)-METHYLTRANSFERASE"/>
    <property type="match status" value="1"/>
</dbReference>
<comment type="function">
    <text evidence="6">Catalyzes the methylation of C-1 in precorrin-5 and the subsequent extrusion of acetic acid from the resulting intermediate to form cobalt-precorrin-6A.</text>
</comment>
<dbReference type="InterPro" id="IPR000878">
    <property type="entry name" value="4pyrrol_Mease"/>
</dbReference>
<evidence type="ECO:0000256" key="4">
    <source>
        <dbReference type="ARBA" id="ARBA00022679"/>
    </source>
</evidence>
<evidence type="ECO:0000313" key="9">
    <source>
        <dbReference type="Proteomes" id="UP000325255"/>
    </source>
</evidence>
<dbReference type="InterPro" id="IPR035996">
    <property type="entry name" value="4pyrrol_Methylase_sf"/>
</dbReference>
<evidence type="ECO:0000256" key="6">
    <source>
        <dbReference type="PIRNR" id="PIRNR036525"/>
    </source>
</evidence>
<dbReference type="InterPro" id="IPR014776">
    <property type="entry name" value="4pyrrole_Mease_sub2"/>
</dbReference>
<comment type="pathway">
    <text evidence="1">Cofactor biosynthesis; adenosylcobalamin biosynthesis.</text>
</comment>
<dbReference type="PANTHER" id="PTHR43467:SF1">
    <property type="entry name" value="PRECORRIN-6A SYNTHASE [DEACETYLATING]"/>
    <property type="match status" value="1"/>
</dbReference>
<name>A0A5M6IYG7_9PROT</name>
<gene>
    <name evidence="8" type="ORF">F1189_07430</name>
</gene>
<dbReference type="InterPro" id="IPR012797">
    <property type="entry name" value="CobF"/>
</dbReference>
<dbReference type="RefSeq" id="WP_150040094.1">
    <property type="nucleotide sequence ID" value="NZ_OW485601.1"/>
</dbReference>
<keyword evidence="2" id="KW-0169">Cobalamin biosynthesis</keyword>
<protein>
    <recommendedName>
        <fullName evidence="6">Precorrin-6A synthase [deacetylating]</fullName>
        <ecNumber evidence="6">2.1.1.152</ecNumber>
    </recommendedName>
</protein>
<evidence type="ECO:0000256" key="1">
    <source>
        <dbReference type="ARBA" id="ARBA00004953"/>
    </source>
</evidence>
<organism evidence="8 9">
    <name type="scientific">Rhodovastum atsumiense</name>
    <dbReference type="NCBI Taxonomy" id="504468"/>
    <lineage>
        <taxon>Bacteria</taxon>
        <taxon>Pseudomonadati</taxon>
        <taxon>Pseudomonadota</taxon>
        <taxon>Alphaproteobacteria</taxon>
        <taxon>Acetobacterales</taxon>
        <taxon>Acetobacteraceae</taxon>
        <taxon>Rhodovastum</taxon>
    </lineage>
</organism>
<keyword evidence="9" id="KW-1185">Reference proteome</keyword>
<evidence type="ECO:0000256" key="2">
    <source>
        <dbReference type="ARBA" id="ARBA00022573"/>
    </source>
</evidence>
<evidence type="ECO:0000256" key="5">
    <source>
        <dbReference type="ARBA" id="ARBA00022691"/>
    </source>
</evidence>
<keyword evidence="3 6" id="KW-0489">Methyltransferase</keyword>
<dbReference type="Pfam" id="PF00590">
    <property type="entry name" value="TP_methylase"/>
    <property type="match status" value="1"/>
</dbReference>
<accession>A0A5M6IYG7</accession>
<dbReference type="GO" id="GO:0032259">
    <property type="term" value="P:methylation"/>
    <property type="evidence" value="ECO:0007669"/>
    <property type="project" value="UniProtKB-KW"/>
</dbReference>
<dbReference type="OrthoDB" id="9787471at2"/>
<reference evidence="8 9" key="1">
    <citation type="submission" date="2019-09" db="EMBL/GenBank/DDBJ databases">
        <title>Genome sequence of Rhodovastum atsumiense, a diverse member of the Acetobacteraceae family of non-sulfur purple photosynthetic bacteria.</title>
        <authorList>
            <person name="Meyer T."/>
            <person name="Kyndt J."/>
        </authorList>
    </citation>
    <scope>NUCLEOTIDE SEQUENCE [LARGE SCALE GENOMIC DNA]</scope>
    <source>
        <strain evidence="8 9">DSM 21279</strain>
    </source>
</reference>
<comment type="catalytic activity">
    <reaction evidence="6">
        <text>precorrin-5 + S-adenosyl-L-methionine + H2O = precorrin-6A + acetate + S-adenosyl-L-homocysteine + 2 H(+)</text>
        <dbReference type="Rhea" id="RHEA:18261"/>
        <dbReference type="ChEBI" id="CHEBI:15377"/>
        <dbReference type="ChEBI" id="CHEBI:15378"/>
        <dbReference type="ChEBI" id="CHEBI:30089"/>
        <dbReference type="ChEBI" id="CHEBI:57856"/>
        <dbReference type="ChEBI" id="CHEBI:59789"/>
        <dbReference type="ChEBI" id="CHEBI:77871"/>
        <dbReference type="ChEBI" id="CHEBI:77872"/>
        <dbReference type="EC" id="2.1.1.152"/>
    </reaction>
</comment>
<dbReference type="EC" id="2.1.1.152" evidence="6"/>
<dbReference type="PIRSF" id="PIRSF036525">
    <property type="entry name" value="CobF"/>
    <property type="match status" value="1"/>
</dbReference>
<sequence length="256" mass="28205">MRMVYLIGIGPGGPEYLTMQAVAALRQVDVFFILEKEGRGKEGLAEARRRILATYREPGSYREVVAPSPGRPPAGEAYLDVVADWHQRKADLIAGLIADHLAPGQTGAILVWGDPALYDSNIEILHRIHRERLPDLRFEVIPGITSVQVLAARHKVPLNAVGGDVLITTARRMEAGSCEGHDSAVVMLDSNAAFRRIDPDGLDIYWGGYLGTEDEVLMSGPLAEVGEAVAETALREKRRHGWILDIYLLRRRRPAS</sequence>